<proteinExistence type="predicted"/>
<reference evidence="2 3" key="1">
    <citation type="submission" date="2019-02" db="EMBL/GenBank/DDBJ databases">
        <title>Deep-cultivation of Planctomycetes and their phenomic and genomic characterization uncovers novel biology.</title>
        <authorList>
            <person name="Wiegand S."/>
            <person name="Jogler M."/>
            <person name="Boedeker C."/>
            <person name="Pinto D."/>
            <person name="Vollmers J."/>
            <person name="Rivas-Marin E."/>
            <person name="Kohn T."/>
            <person name="Peeters S.H."/>
            <person name="Heuer A."/>
            <person name="Rast P."/>
            <person name="Oberbeckmann S."/>
            <person name="Bunk B."/>
            <person name="Jeske O."/>
            <person name="Meyerdierks A."/>
            <person name="Storesund J.E."/>
            <person name="Kallscheuer N."/>
            <person name="Luecker S."/>
            <person name="Lage O.M."/>
            <person name="Pohl T."/>
            <person name="Merkel B.J."/>
            <person name="Hornburger P."/>
            <person name="Mueller R.-W."/>
            <person name="Bruemmer F."/>
            <person name="Labrenz M."/>
            <person name="Spormann A.M."/>
            <person name="Op den Camp H."/>
            <person name="Overmann J."/>
            <person name="Amann R."/>
            <person name="Jetten M.S.M."/>
            <person name="Mascher T."/>
            <person name="Medema M.H."/>
            <person name="Devos D.P."/>
            <person name="Kaster A.-K."/>
            <person name="Ovreas L."/>
            <person name="Rohde M."/>
            <person name="Galperin M.Y."/>
            <person name="Jogler C."/>
        </authorList>
    </citation>
    <scope>NUCLEOTIDE SEQUENCE [LARGE SCALE GENOMIC DNA]</scope>
    <source>
        <strain evidence="2 3">FF011L</strain>
    </source>
</reference>
<feature type="chain" id="PRO_5021778742" evidence="1">
    <location>
        <begin position="31"/>
        <end position="574"/>
    </location>
</feature>
<name>A0A517MCX2_9BACT</name>
<dbReference type="KEGG" id="rml:FF011L_14870"/>
<evidence type="ECO:0000256" key="1">
    <source>
        <dbReference type="SAM" id="SignalP"/>
    </source>
</evidence>
<dbReference type="EMBL" id="CP036262">
    <property type="protein sequence ID" value="QDS92738.1"/>
    <property type="molecule type" value="Genomic_DNA"/>
</dbReference>
<feature type="signal peptide" evidence="1">
    <location>
        <begin position="1"/>
        <end position="30"/>
    </location>
</feature>
<gene>
    <name evidence="2" type="ORF">FF011L_14870</name>
</gene>
<dbReference type="Proteomes" id="UP000320672">
    <property type="component" value="Chromosome"/>
</dbReference>
<protein>
    <submittedName>
        <fullName evidence="2">Uncharacterized protein</fullName>
    </submittedName>
</protein>
<dbReference type="OrthoDB" id="227550at2"/>
<dbReference type="AlphaFoldDB" id="A0A517MCX2"/>
<evidence type="ECO:0000313" key="3">
    <source>
        <dbReference type="Proteomes" id="UP000320672"/>
    </source>
</evidence>
<organism evidence="2 3">
    <name type="scientific">Roseimaritima multifibrata</name>
    <dbReference type="NCBI Taxonomy" id="1930274"/>
    <lineage>
        <taxon>Bacteria</taxon>
        <taxon>Pseudomonadati</taxon>
        <taxon>Planctomycetota</taxon>
        <taxon>Planctomycetia</taxon>
        <taxon>Pirellulales</taxon>
        <taxon>Pirellulaceae</taxon>
        <taxon>Roseimaritima</taxon>
    </lineage>
</organism>
<keyword evidence="1" id="KW-0732">Signal</keyword>
<dbReference type="RefSeq" id="WP_145350945.1">
    <property type="nucleotide sequence ID" value="NZ_CP036262.1"/>
</dbReference>
<sequence precursor="true">MQGRSFSVFAKLSSWTLAFGLVLGSSNLLAQVAIDQDSKAEVPDLSVVEGVDQPALVVSLSGIGGIRDGLLYVSEAVGQPAVGGMFAGMANIYTAGIDPERPIGITVNVVDGEMVPVLMLPSDDIKMFLKNIEAQTGPAEALESDPDTLVITAGPSLLYIKQKGKWAFASSNRDAVKEPANDPAALLGNLPEIYDIAVRLNVQAISPEQRNAFIENLKRGFDQGMARRGGEEMDNAREMAERSLQQIQDQIAFTDTLLVGFAIQPERERLFFDIVSTAVEGSELAETYANTMSLPSKFASVISSDAAMYYHASTSISPQAVEQAEASIEQSLQAMQAQLDKDQRMGDIQKEELMLLVRRFVDLTVDTMKQGKLDIGMQLDLSGDQPSLKGGAVVADGAEIERMVKELAGKVANDPRAPKFTFNESKYKEVDLHSIVIEINDDKAQKTLGPKFVIKLGTSADALYYAAGNDPEATLKKLIDSSSEDADGAKRPLGQMYVSVLPFAKAVGKQVSNPVVDAVIDSANNSEQTDRVLILTNMIPRGQSNRIIVGEGVLRSVGAGIEAAKRQGAGRAEF</sequence>
<evidence type="ECO:0000313" key="2">
    <source>
        <dbReference type="EMBL" id="QDS92738.1"/>
    </source>
</evidence>
<accession>A0A517MCX2</accession>
<keyword evidence="3" id="KW-1185">Reference proteome</keyword>